<evidence type="ECO:0000256" key="5">
    <source>
        <dbReference type="SAM" id="Phobius"/>
    </source>
</evidence>
<evidence type="ECO:0000256" key="3">
    <source>
        <dbReference type="ARBA" id="ARBA00022989"/>
    </source>
</evidence>
<organism evidence="6">
    <name type="scientific">Telmatobacter sp. DSM 110680</name>
    <dbReference type="NCBI Taxonomy" id="3036704"/>
    <lineage>
        <taxon>Bacteria</taxon>
        <taxon>Pseudomonadati</taxon>
        <taxon>Acidobacteriota</taxon>
        <taxon>Terriglobia</taxon>
        <taxon>Terriglobales</taxon>
        <taxon>Acidobacteriaceae</taxon>
        <taxon>Telmatobacter</taxon>
    </lineage>
</organism>
<dbReference type="RefSeq" id="WP_348264081.1">
    <property type="nucleotide sequence ID" value="NZ_CP121196.1"/>
</dbReference>
<evidence type="ECO:0000313" key="6">
    <source>
        <dbReference type="EMBL" id="XBH18863.1"/>
    </source>
</evidence>
<dbReference type="PANTHER" id="PTHR36460:SF1">
    <property type="entry name" value="UPF0132 DOMAIN PROTEIN (AFU_ORTHOLOGUE AFUA_3G10255)"/>
    <property type="match status" value="1"/>
</dbReference>
<dbReference type="Pfam" id="PF09685">
    <property type="entry name" value="MamF_MmsF"/>
    <property type="match status" value="1"/>
</dbReference>
<dbReference type="GO" id="GO:0016020">
    <property type="term" value="C:membrane"/>
    <property type="evidence" value="ECO:0007669"/>
    <property type="project" value="UniProtKB-SubCell"/>
</dbReference>
<protein>
    <submittedName>
        <fullName evidence="6">DUF4870 domain-containing protein</fullName>
    </submittedName>
</protein>
<feature type="transmembrane region" description="Helical" evidence="5">
    <location>
        <begin position="76"/>
        <end position="96"/>
    </location>
</feature>
<gene>
    <name evidence="6" type="ORF">P8935_05985</name>
</gene>
<name>A0AAU7DM36_9BACT</name>
<feature type="transmembrane region" description="Helical" evidence="5">
    <location>
        <begin position="12"/>
        <end position="32"/>
    </location>
</feature>
<accession>A0AAU7DM36</accession>
<dbReference type="PANTHER" id="PTHR36460">
    <property type="entry name" value="UPF0132 DOMAIN PROTEIN (AFU_ORTHOLOGUE AFUA_3G10255)"/>
    <property type="match status" value="1"/>
</dbReference>
<comment type="subcellular location">
    <subcellularLocation>
        <location evidence="1">Membrane</location>
        <topology evidence="1">Multi-pass membrane protein</topology>
    </subcellularLocation>
</comment>
<dbReference type="EMBL" id="CP121196">
    <property type="protein sequence ID" value="XBH18863.1"/>
    <property type="molecule type" value="Genomic_DNA"/>
</dbReference>
<dbReference type="AlphaFoldDB" id="A0AAU7DM36"/>
<keyword evidence="3 5" id="KW-1133">Transmembrane helix</keyword>
<evidence type="ECO:0000256" key="1">
    <source>
        <dbReference type="ARBA" id="ARBA00004141"/>
    </source>
</evidence>
<feature type="transmembrane region" description="Helical" evidence="5">
    <location>
        <begin position="44"/>
        <end position="70"/>
    </location>
</feature>
<sequence>MTVATRTGISDNAAGAISYFTFIPGIVFLLLPPYKESSYVRFHAWQSVLLCITAFVVDIILGAIALLTLFLGTAALAYTLRIILLLWLILWLVCVIQAMNGRRFRIPLLGSIAEKLAMKG</sequence>
<reference evidence="6" key="1">
    <citation type="submission" date="2023-03" db="EMBL/GenBank/DDBJ databases">
        <title>Edaphobacter sp.</title>
        <authorList>
            <person name="Huber K.J."/>
            <person name="Papendorf J."/>
            <person name="Pilke C."/>
            <person name="Bunk B."/>
            <person name="Sproeer C."/>
            <person name="Pester M."/>
        </authorList>
    </citation>
    <scope>NUCLEOTIDE SEQUENCE</scope>
    <source>
        <strain evidence="6">DSM 110680</strain>
    </source>
</reference>
<keyword evidence="4 5" id="KW-0472">Membrane</keyword>
<dbReference type="InterPro" id="IPR019109">
    <property type="entry name" value="MamF_MmsF"/>
</dbReference>
<evidence type="ECO:0000256" key="2">
    <source>
        <dbReference type="ARBA" id="ARBA00022692"/>
    </source>
</evidence>
<proteinExistence type="predicted"/>
<keyword evidence="2 5" id="KW-0812">Transmembrane</keyword>
<evidence type="ECO:0000256" key="4">
    <source>
        <dbReference type="ARBA" id="ARBA00023136"/>
    </source>
</evidence>